<keyword evidence="1" id="KW-0812">Transmembrane</keyword>
<accession>A0A7J6LWS4</accession>
<keyword evidence="3" id="KW-1185">Reference proteome</keyword>
<comment type="caution">
    <text evidence="2">The sequence shown here is derived from an EMBL/GenBank/DDBJ whole genome shotgun (WGS) entry which is preliminary data.</text>
</comment>
<name>A0A7J6LWS4_PERCH</name>
<sequence length="673" mass="75697">MARVCFKSSLIIVTIGLVLLVIQLYIGGLGLTREFSSRRPWVAPSKQKALPMMLQPSTIRVSVLVDETSGRPSSIEYILPQNLGAEEPSWTSIQCLGWRRNRSCAFDNIYYDGSAGNFFLALPRFNSGNVRKAPYSGRALQFDGSTENHTDTGVPVDEDSVRKLFLGVSTDVKDRAETVPFNPDIRFFSSKEEFQGWMQQRQSNFFSWLTGPKKVHNVEGVSLHWQFFGALDVGHFLYDSLYPAWITAVRFGHTFDPINMVPLGDDGAKQARGKLYSVPHWTTLEHFGQGDVLLTSDLTSGIHSFSRLLVGSRFMGHRNPQRSMSMPGAYSYENALFWFGQRLLAGFGMAEWPSEEVAVLRSAWLGECRGVITDNKRFDERTKSMLKKIAANSQSMLKCNITFLEWEKYSYKEQLEIIGSSDLYISSTGTGLTRCHLTRPHGAVVHLGSFEHVGNPQRYQVSYRDVHFATGSPHLASVFYSRRLWNIYGELQEEGVIDAIQRGMKKAKELRIPRPYEDALSPTSETWERYCNSSSDDCQAMVDVQNGNFEPGHPRAADTYMCEYCSWVDYFGIAPMWTSLGCMDGDKHVRCPLDHQLLKSVMKPDDIAFEPECYDREVEGIRAAKHGLLSRAAAVIGKTVETLTASEAVSIMLQTSPPNCPFELPREPPSCAC</sequence>
<protein>
    <submittedName>
        <fullName evidence="2">Uncharacterized protein</fullName>
    </submittedName>
</protein>
<gene>
    <name evidence="2" type="ORF">FOL47_005657</name>
</gene>
<organism evidence="2 3">
    <name type="scientific">Perkinsus chesapeaki</name>
    <name type="common">Clam parasite</name>
    <name type="synonym">Perkinsus andrewsi</name>
    <dbReference type="NCBI Taxonomy" id="330153"/>
    <lineage>
        <taxon>Eukaryota</taxon>
        <taxon>Sar</taxon>
        <taxon>Alveolata</taxon>
        <taxon>Perkinsozoa</taxon>
        <taxon>Perkinsea</taxon>
        <taxon>Perkinsida</taxon>
        <taxon>Perkinsidae</taxon>
        <taxon>Perkinsus</taxon>
    </lineage>
</organism>
<evidence type="ECO:0000256" key="1">
    <source>
        <dbReference type="SAM" id="Phobius"/>
    </source>
</evidence>
<reference evidence="2 3" key="1">
    <citation type="submission" date="2020-04" db="EMBL/GenBank/DDBJ databases">
        <title>Perkinsus chesapeaki whole genome sequence.</title>
        <authorList>
            <person name="Bogema D.R."/>
        </authorList>
    </citation>
    <scope>NUCLEOTIDE SEQUENCE [LARGE SCALE GENOMIC DNA]</scope>
    <source>
        <strain evidence="2">ATCC PRA-425</strain>
    </source>
</reference>
<proteinExistence type="predicted"/>
<dbReference type="EMBL" id="JAAPAO010000311">
    <property type="protein sequence ID" value="KAF4663626.1"/>
    <property type="molecule type" value="Genomic_DNA"/>
</dbReference>
<dbReference type="Proteomes" id="UP000591131">
    <property type="component" value="Unassembled WGS sequence"/>
</dbReference>
<feature type="transmembrane region" description="Helical" evidence="1">
    <location>
        <begin position="12"/>
        <end position="31"/>
    </location>
</feature>
<evidence type="ECO:0000313" key="3">
    <source>
        <dbReference type="Proteomes" id="UP000591131"/>
    </source>
</evidence>
<evidence type="ECO:0000313" key="2">
    <source>
        <dbReference type="EMBL" id="KAF4663626.1"/>
    </source>
</evidence>
<keyword evidence="1" id="KW-1133">Transmembrane helix</keyword>
<dbReference type="OrthoDB" id="411953at2759"/>
<keyword evidence="1" id="KW-0472">Membrane</keyword>
<dbReference type="AlphaFoldDB" id="A0A7J6LWS4"/>